<protein>
    <submittedName>
        <fullName evidence="1">Uncharacterized protein</fullName>
    </submittedName>
</protein>
<evidence type="ECO:0000313" key="1">
    <source>
        <dbReference type="EMBL" id="RIB04532.1"/>
    </source>
</evidence>
<name>A0A397U2S9_9GLOM</name>
<organism evidence="1 2">
    <name type="scientific">Gigaspora rosea</name>
    <dbReference type="NCBI Taxonomy" id="44941"/>
    <lineage>
        <taxon>Eukaryota</taxon>
        <taxon>Fungi</taxon>
        <taxon>Fungi incertae sedis</taxon>
        <taxon>Mucoromycota</taxon>
        <taxon>Glomeromycotina</taxon>
        <taxon>Glomeromycetes</taxon>
        <taxon>Diversisporales</taxon>
        <taxon>Gigasporaceae</taxon>
        <taxon>Gigaspora</taxon>
    </lineage>
</organism>
<accession>A0A397U2S9</accession>
<dbReference type="Proteomes" id="UP000266673">
    <property type="component" value="Unassembled WGS sequence"/>
</dbReference>
<dbReference type="EMBL" id="QKWP01002161">
    <property type="protein sequence ID" value="RIB04532.1"/>
    <property type="molecule type" value="Genomic_DNA"/>
</dbReference>
<comment type="caution">
    <text evidence="1">The sequence shown here is derived from an EMBL/GenBank/DDBJ whole genome shotgun (WGS) entry which is preliminary data.</text>
</comment>
<gene>
    <name evidence="1" type="ORF">C2G38_2222122</name>
</gene>
<reference evidence="1 2" key="1">
    <citation type="submission" date="2018-06" db="EMBL/GenBank/DDBJ databases">
        <title>Comparative genomics reveals the genomic features of Rhizophagus irregularis, R. cerebriforme, R. diaphanum and Gigaspora rosea, and their symbiotic lifestyle signature.</title>
        <authorList>
            <person name="Morin E."/>
            <person name="San Clemente H."/>
            <person name="Chen E.C.H."/>
            <person name="De La Providencia I."/>
            <person name="Hainaut M."/>
            <person name="Kuo A."/>
            <person name="Kohler A."/>
            <person name="Murat C."/>
            <person name="Tang N."/>
            <person name="Roy S."/>
            <person name="Loubradou J."/>
            <person name="Henrissat B."/>
            <person name="Grigoriev I.V."/>
            <person name="Corradi N."/>
            <person name="Roux C."/>
            <person name="Martin F.M."/>
        </authorList>
    </citation>
    <scope>NUCLEOTIDE SEQUENCE [LARGE SCALE GENOMIC DNA]</scope>
    <source>
        <strain evidence="1 2">DAOM 194757</strain>
    </source>
</reference>
<keyword evidence="2" id="KW-1185">Reference proteome</keyword>
<evidence type="ECO:0000313" key="2">
    <source>
        <dbReference type="Proteomes" id="UP000266673"/>
    </source>
</evidence>
<dbReference type="AlphaFoldDB" id="A0A397U2S9"/>
<proteinExistence type="predicted"/>
<dbReference type="OrthoDB" id="2443950at2759"/>
<sequence>METPLQTDHRRKFYKEAWTREKEKRQAMEQERNVNIIQENIEFILGRCIENGCSEATLEAYTEIVRHLERLDLAIIKPEVPIASGIIDLSGNEDPFVNLLSSRSKQILMYHEFGNNEFPGEIKFMVDDFVDTYKDLRPDFDPVLMRPIAFPRGEMSVESRRIMMTVFDLLEGLRHIWSLRPLLTEDEYSENSYVIHAVSKVLDPIFTYSKSEQTNKSSQSRMERMEATNSGKKPDLQVLLKVDTMENEIVLAEVSRLLPQQDKEIIDWKKLVRICKDCFDERYNGFFDGRDDTTDTARSIYVKLGKVPVLGIQVIRDRVIISALDLFEDDFYRVFQICELFIPLRISSRQIVEGFLKNALKLRFVVEKIIVMSVGVKDEISLLPVIEDRTSSTSKMSTTYSPPRNS</sequence>